<name>A0ABR0WRQ0_REHGL</name>
<dbReference type="PANTHER" id="PTHR31945:SF20">
    <property type="entry name" value="TRANSCRIPTION FACTOR DYT1"/>
    <property type="match status" value="1"/>
</dbReference>
<proteinExistence type="predicted"/>
<evidence type="ECO:0000256" key="4">
    <source>
        <dbReference type="ARBA" id="ARBA00023242"/>
    </source>
</evidence>
<keyword evidence="5" id="KW-0175">Coiled coil</keyword>
<evidence type="ECO:0000256" key="1">
    <source>
        <dbReference type="ARBA" id="ARBA00004123"/>
    </source>
</evidence>
<keyword evidence="2" id="KW-0805">Transcription regulation</keyword>
<evidence type="ECO:0000313" key="8">
    <source>
        <dbReference type="Proteomes" id="UP001318860"/>
    </source>
</evidence>
<dbReference type="SUPFAM" id="SSF47459">
    <property type="entry name" value="HLH, helix-loop-helix DNA-binding domain"/>
    <property type="match status" value="1"/>
</dbReference>
<evidence type="ECO:0000256" key="3">
    <source>
        <dbReference type="ARBA" id="ARBA00023163"/>
    </source>
</evidence>
<protein>
    <recommendedName>
        <fullName evidence="6">BHLH domain-containing protein</fullName>
    </recommendedName>
</protein>
<dbReference type="Proteomes" id="UP001318860">
    <property type="component" value="Unassembled WGS sequence"/>
</dbReference>
<comment type="subcellular location">
    <subcellularLocation>
        <location evidence="1">Nucleus</location>
    </subcellularLocation>
</comment>
<gene>
    <name evidence="7" type="ORF">DH2020_017339</name>
</gene>
<dbReference type="PROSITE" id="PS50888">
    <property type="entry name" value="BHLH"/>
    <property type="match status" value="1"/>
</dbReference>
<reference evidence="7 8" key="1">
    <citation type="journal article" date="2021" name="Comput. Struct. Biotechnol. J.">
        <title>De novo genome assembly of the potent medicinal plant Rehmannia glutinosa using nanopore technology.</title>
        <authorList>
            <person name="Ma L."/>
            <person name="Dong C."/>
            <person name="Song C."/>
            <person name="Wang X."/>
            <person name="Zheng X."/>
            <person name="Niu Y."/>
            <person name="Chen S."/>
            <person name="Feng W."/>
        </authorList>
    </citation>
    <scope>NUCLEOTIDE SEQUENCE [LARGE SCALE GENOMIC DNA]</scope>
    <source>
        <tissue evidence="7">Leaves</tissue>
    </source>
</reference>
<feature type="coiled-coil region" evidence="5">
    <location>
        <begin position="80"/>
        <end position="107"/>
    </location>
</feature>
<dbReference type="Gene3D" id="4.10.280.10">
    <property type="entry name" value="Helix-loop-helix DNA-binding domain"/>
    <property type="match status" value="1"/>
</dbReference>
<keyword evidence="4" id="KW-0539">Nucleus</keyword>
<evidence type="ECO:0000313" key="7">
    <source>
        <dbReference type="EMBL" id="KAK6149814.1"/>
    </source>
</evidence>
<sequence>MDCVKTAFDDLSIIENRKNWIRMDKRKNIIQDDEDEDENGKFKSKNLKAERRRRKKLNDRQLELRSLVPIITNMNKASIITDAITYIEELKNTVEELTDQLQQMEAVGVDEEKIKFEAINSEQEMKKLGISPEVEVSHICGTKLWIKIVFQKKRGGLTKLMEAINVLGFDLTDTSITTSRGSVLFTSSAEGTNGGMPDADHIKKFLMEIIRTIWNR</sequence>
<dbReference type="InterPro" id="IPR011598">
    <property type="entry name" value="bHLH_dom"/>
</dbReference>
<feature type="domain" description="BHLH" evidence="6">
    <location>
        <begin position="41"/>
        <end position="90"/>
    </location>
</feature>
<organism evidence="7 8">
    <name type="scientific">Rehmannia glutinosa</name>
    <name type="common">Chinese foxglove</name>
    <dbReference type="NCBI Taxonomy" id="99300"/>
    <lineage>
        <taxon>Eukaryota</taxon>
        <taxon>Viridiplantae</taxon>
        <taxon>Streptophyta</taxon>
        <taxon>Embryophyta</taxon>
        <taxon>Tracheophyta</taxon>
        <taxon>Spermatophyta</taxon>
        <taxon>Magnoliopsida</taxon>
        <taxon>eudicotyledons</taxon>
        <taxon>Gunneridae</taxon>
        <taxon>Pentapetalae</taxon>
        <taxon>asterids</taxon>
        <taxon>lamiids</taxon>
        <taxon>Lamiales</taxon>
        <taxon>Orobanchaceae</taxon>
        <taxon>Rehmannieae</taxon>
        <taxon>Rehmannia</taxon>
    </lineage>
</organism>
<dbReference type="EMBL" id="JABTTQ020000009">
    <property type="protein sequence ID" value="KAK6149814.1"/>
    <property type="molecule type" value="Genomic_DNA"/>
</dbReference>
<keyword evidence="8" id="KW-1185">Reference proteome</keyword>
<evidence type="ECO:0000256" key="5">
    <source>
        <dbReference type="SAM" id="Coils"/>
    </source>
</evidence>
<dbReference type="Pfam" id="PF22754">
    <property type="entry name" value="bHLH-TF_ACT-like_plant"/>
    <property type="match status" value="1"/>
</dbReference>
<dbReference type="InterPro" id="IPR051358">
    <property type="entry name" value="TF_AMS/ICE1/BHLH6-like"/>
</dbReference>
<dbReference type="InterPro" id="IPR054502">
    <property type="entry name" value="bHLH-TF_ACT-like_plant"/>
</dbReference>
<dbReference type="SMART" id="SM00353">
    <property type="entry name" value="HLH"/>
    <property type="match status" value="1"/>
</dbReference>
<keyword evidence="3" id="KW-0804">Transcription</keyword>
<dbReference type="Pfam" id="PF00010">
    <property type="entry name" value="HLH"/>
    <property type="match status" value="1"/>
</dbReference>
<dbReference type="InterPro" id="IPR036638">
    <property type="entry name" value="HLH_DNA-bd_sf"/>
</dbReference>
<evidence type="ECO:0000259" key="6">
    <source>
        <dbReference type="PROSITE" id="PS50888"/>
    </source>
</evidence>
<dbReference type="PANTHER" id="PTHR31945">
    <property type="entry name" value="TRANSCRIPTION FACTOR SCREAM2-RELATED"/>
    <property type="match status" value="1"/>
</dbReference>
<evidence type="ECO:0000256" key="2">
    <source>
        <dbReference type="ARBA" id="ARBA00023015"/>
    </source>
</evidence>
<accession>A0ABR0WRQ0</accession>
<comment type="caution">
    <text evidence="7">The sequence shown here is derived from an EMBL/GenBank/DDBJ whole genome shotgun (WGS) entry which is preliminary data.</text>
</comment>